<evidence type="ECO:0000256" key="1">
    <source>
        <dbReference type="SAM" id="MobiDB-lite"/>
    </source>
</evidence>
<dbReference type="WBParaSite" id="ACRNAN_Path_164.g584.t1">
    <property type="protein sequence ID" value="ACRNAN_Path_164.g584.t1"/>
    <property type="gene ID" value="ACRNAN_Path_164.g584"/>
</dbReference>
<evidence type="ECO:0000313" key="3">
    <source>
        <dbReference type="WBParaSite" id="ACRNAN_Path_164.g584.t1"/>
    </source>
</evidence>
<evidence type="ECO:0000313" key="2">
    <source>
        <dbReference type="Proteomes" id="UP000887540"/>
    </source>
</evidence>
<dbReference type="AlphaFoldDB" id="A0A914C2X6"/>
<feature type="region of interest" description="Disordered" evidence="1">
    <location>
        <begin position="1"/>
        <end position="22"/>
    </location>
</feature>
<name>A0A914C2X6_9BILA</name>
<protein>
    <submittedName>
        <fullName evidence="3">Uncharacterized protein</fullName>
    </submittedName>
</protein>
<accession>A0A914C2X6</accession>
<sequence length="175" mass="20196">MATKTRHLNGSKKDLEDIQPGPSNQADVLLETPLCYIQLLPDICVVDIPPIPERLLRLAKKYKPLPTDEELKRIEAKQKIKARLDSRCRVKKKKKKTSTIQEIPYVLIEEDDVISEFSYYAGTQTPTNCRLVPGSRHGFYKSSSSYKECSPYRQRINSQNSSYESNNNPMPWFYP</sequence>
<proteinExistence type="predicted"/>
<keyword evidence="2" id="KW-1185">Reference proteome</keyword>
<dbReference type="Proteomes" id="UP000887540">
    <property type="component" value="Unplaced"/>
</dbReference>
<feature type="compositionally biased region" description="Basic residues" evidence="1">
    <location>
        <begin position="1"/>
        <end position="10"/>
    </location>
</feature>
<organism evidence="2 3">
    <name type="scientific">Acrobeloides nanus</name>
    <dbReference type="NCBI Taxonomy" id="290746"/>
    <lineage>
        <taxon>Eukaryota</taxon>
        <taxon>Metazoa</taxon>
        <taxon>Ecdysozoa</taxon>
        <taxon>Nematoda</taxon>
        <taxon>Chromadorea</taxon>
        <taxon>Rhabditida</taxon>
        <taxon>Tylenchina</taxon>
        <taxon>Cephalobomorpha</taxon>
        <taxon>Cephaloboidea</taxon>
        <taxon>Cephalobidae</taxon>
        <taxon>Acrobeloides</taxon>
    </lineage>
</organism>
<reference evidence="3" key="1">
    <citation type="submission" date="2022-11" db="UniProtKB">
        <authorList>
            <consortium name="WormBaseParasite"/>
        </authorList>
    </citation>
    <scope>IDENTIFICATION</scope>
</reference>